<protein>
    <recommendedName>
        <fullName evidence="1">GP-PDE domain-containing protein</fullName>
    </recommendedName>
</protein>
<dbReference type="InterPro" id="IPR032288">
    <property type="entry name" value="Metallophos_C"/>
</dbReference>
<dbReference type="InterPro" id="IPR032285">
    <property type="entry name" value="Metallophos_N"/>
</dbReference>
<dbReference type="SUPFAM" id="SSF56300">
    <property type="entry name" value="Metallo-dependent phosphatases"/>
    <property type="match status" value="1"/>
</dbReference>
<accession>A0A414XR05</accession>
<dbReference type="Gene3D" id="3.60.21.10">
    <property type="match status" value="1"/>
</dbReference>
<proteinExistence type="predicted"/>
<dbReference type="InterPro" id="IPR030395">
    <property type="entry name" value="GP_PDE_dom"/>
</dbReference>
<name>A0A414XR05_9BACT</name>
<reference evidence="2 3" key="1">
    <citation type="submission" date="2018-08" db="EMBL/GenBank/DDBJ databases">
        <title>A genome reference for cultivated species of the human gut microbiota.</title>
        <authorList>
            <person name="Zou Y."/>
            <person name="Xue W."/>
            <person name="Luo G."/>
        </authorList>
    </citation>
    <scope>NUCLEOTIDE SEQUENCE [LARGE SCALE GENOMIC DNA]</scope>
    <source>
        <strain evidence="2 3">AM16-54</strain>
    </source>
</reference>
<dbReference type="GO" id="GO:0008081">
    <property type="term" value="F:phosphoric diester hydrolase activity"/>
    <property type="evidence" value="ECO:0007669"/>
    <property type="project" value="InterPro"/>
</dbReference>
<dbReference type="SUPFAM" id="SSF51695">
    <property type="entry name" value="PLC-like phosphodiesterases"/>
    <property type="match status" value="1"/>
</dbReference>
<dbReference type="Gene3D" id="3.20.20.190">
    <property type="entry name" value="Phosphatidylinositol (PI) phosphodiesterase"/>
    <property type="match status" value="1"/>
</dbReference>
<dbReference type="InterPro" id="IPR017946">
    <property type="entry name" value="PLC-like_Pdiesterase_TIM-brl"/>
</dbReference>
<dbReference type="PANTHER" id="PTHR46211:SF1">
    <property type="entry name" value="GLYCEROPHOSPHODIESTER PHOSPHODIESTERASE, CYTOPLASMIC"/>
    <property type="match status" value="1"/>
</dbReference>
<sequence>MAAQQASSFVFSGKVKDIKGKGIAGVVVNNGRSFVQTNSLGEWTLPTDTNVCKFVSISTPSSYVLPCQKSLAKGFYVRVDELVKDHSRHDFILEKRKKLSDKFYYIAISDPQVKNEHDMKRWKQESIRDLKGYVDTLSREREVVANTLGDLVFDSMNLYGEYAASFDGIKMTTFQCIGNHDFDKRYQDLHNMTLGTPVYGEQYYHRFFGPVNYSYNIGKVHVVTLKNINYVGHKKYIEAITDADLDWLKHDLSFVPKGSLVFLNMHAAVWNSTEGEGNVRNAEELADALKDYQVHVLTGHTHYFQNNVMDAQLLEHNIGAACGAWWKSQVNRCGAPNGYLVMDVDGNQLKWHYKSTGHSIDYQMRVYGKGDMLSQPQYVVVNVWDWDPSCKVEWLQDGQAMGAMEKFVDVDEAYAASKGHKEGLTATGHLFRALPSSDAKNITVVFTNRFGEKYEQTVLISNPKVKTQIIAHRGYWDTKGSAQNSIASLRKAADAKVYGSECDVHITADSVIIVNHDPKINDLIIADSKYADLKIQLLKNGEEVSTLEQYLNELKNHPAIKLILEIKRQPLQCDEDRLTRKTVEMVNRMGLTKQVEYISFSSAACALVRQLDSNAVIYYVNGNYTPAEVKKLGYQGIDYSYKILFKHPEWIKEAHELGLKVNGWTSDDDVIIKKLIEMNVDFITTNKPVEAEKLARKF</sequence>
<dbReference type="RefSeq" id="WP_118255749.1">
    <property type="nucleotide sequence ID" value="NZ_JAHOMZ010000029.1"/>
</dbReference>
<evidence type="ECO:0000259" key="1">
    <source>
        <dbReference type="PROSITE" id="PS51704"/>
    </source>
</evidence>
<dbReference type="Pfam" id="PF16370">
    <property type="entry name" value="MetallophosC"/>
    <property type="match status" value="1"/>
</dbReference>
<evidence type="ECO:0000313" key="2">
    <source>
        <dbReference type="EMBL" id="RHH76344.1"/>
    </source>
</evidence>
<dbReference type="PROSITE" id="PS51704">
    <property type="entry name" value="GP_PDE"/>
    <property type="match status" value="1"/>
</dbReference>
<dbReference type="Proteomes" id="UP000284548">
    <property type="component" value="Unassembled WGS sequence"/>
</dbReference>
<dbReference type="AlphaFoldDB" id="A0A414XR05"/>
<comment type="caution">
    <text evidence="2">The sequence shown here is derived from an EMBL/GenBank/DDBJ whole genome shotgun (WGS) entry which is preliminary data.</text>
</comment>
<dbReference type="PANTHER" id="PTHR46211">
    <property type="entry name" value="GLYCEROPHOSPHORYL DIESTER PHOSPHODIESTERASE"/>
    <property type="match status" value="1"/>
</dbReference>
<dbReference type="GO" id="GO:0006629">
    <property type="term" value="P:lipid metabolic process"/>
    <property type="evidence" value="ECO:0007669"/>
    <property type="project" value="InterPro"/>
</dbReference>
<dbReference type="Pfam" id="PF03009">
    <property type="entry name" value="GDPD"/>
    <property type="match status" value="1"/>
</dbReference>
<dbReference type="Pfam" id="PF16371">
    <property type="entry name" value="MetallophosN"/>
    <property type="match status" value="1"/>
</dbReference>
<gene>
    <name evidence="2" type="ORF">DW192_14670</name>
</gene>
<dbReference type="InterPro" id="IPR029052">
    <property type="entry name" value="Metallo-depent_PP-like"/>
</dbReference>
<feature type="domain" description="GP-PDE" evidence="1">
    <location>
        <begin position="467"/>
        <end position="695"/>
    </location>
</feature>
<evidence type="ECO:0000313" key="3">
    <source>
        <dbReference type="Proteomes" id="UP000284548"/>
    </source>
</evidence>
<dbReference type="EMBL" id="QRKB01000058">
    <property type="protein sequence ID" value="RHH76344.1"/>
    <property type="molecule type" value="Genomic_DNA"/>
</dbReference>
<organism evidence="2 3">
    <name type="scientific">Segatella copri</name>
    <dbReference type="NCBI Taxonomy" id="165179"/>
    <lineage>
        <taxon>Bacteria</taxon>
        <taxon>Pseudomonadati</taxon>
        <taxon>Bacteroidota</taxon>
        <taxon>Bacteroidia</taxon>
        <taxon>Bacteroidales</taxon>
        <taxon>Prevotellaceae</taxon>
        <taxon>Segatella</taxon>
    </lineage>
</organism>